<dbReference type="CDD" id="cd18989">
    <property type="entry name" value="LGIC_ECD_cation"/>
    <property type="match status" value="1"/>
</dbReference>
<feature type="domain" description="Neurotransmitter-gated ion-channel transmembrane" evidence="8">
    <location>
        <begin position="132"/>
        <end position="361"/>
    </location>
</feature>
<dbReference type="InterPro" id="IPR006202">
    <property type="entry name" value="Neur_chan_lig-bd"/>
</dbReference>
<keyword evidence="4 6" id="KW-0472">Membrane</keyword>
<dbReference type="Gene3D" id="1.20.58.390">
    <property type="entry name" value="Neurotransmitter-gated ion-channel transmembrane domain"/>
    <property type="match status" value="1"/>
</dbReference>
<dbReference type="InterPro" id="IPR018000">
    <property type="entry name" value="Neurotransmitter_ion_chnl_CS"/>
</dbReference>
<keyword evidence="3 6" id="KW-1133">Transmembrane helix</keyword>
<evidence type="ECO:0000256" key="1">
    <source>
        <dbReference type="ARBA" id="ARBA00004141"/>
    </source>
</evidence>
<accession>A0ABM0K7L8</accession>
<dbReference type="Pfam" id="PF02931">
    <property type="entry name" value="Neur_chan_LBD"/>
    <property type="match status" value="1"/>
</dbReference>
<dbReference type="InterPro" id="IPR036734">
    <property type="entry name" value="Neur_chan_lig-bd_sf"/>
</dbReference>
<evidence type="ECO:0000256" key="6">
    <source>
        <dbReference type="SAM" id="Phobius"/>
    </source>
</evidence>
<dbReference type="InterPro" id="IPR038050">
    <property type="entry name" value="Neuro_actylchol_rec"/>
</dbReference>
<feature type="transmembrane region" description="Helical" evidence="6">
    <location>
        <begin position="349"/>
        <end position="370"/>
    </location>
</feature>
<feature type="transmembrane region" description="Helical" evidence="6">
    <location>
        <begin position="190"/>
        <end position="211"/>
    </location>
</feature>
<dbReference type="InterPro" id="IPR036719">
    <property type="entry name" value="Neuro-gated_channel_TM_sf"/>
</dbReference>
<feature type="region of interest" description="Disordered" evidence="5">
    <location>
        <begin position="248"/>
        <end position="267"/>
    </location>
</feature>
<sequence>MCVLSPQTWTDSRLTWTPATYGGIQDFYDTELVLWRPQIIVDNDVANLGILESDKLLIRAASTGAMTWEPPGIFETHCDVDITFYPFDTQICIVEVTSWAYTVTEVDLQAQDTEIDFMIKLRRKPSYYVNVILIPVIVTSLLCILVFLLPAESGEKVGYSLTILLTYTVMLTLVASYMPPTSKSTSVLSVYLTIILFVGVFSTYLTVMVLYCHHREEDKPIPPWLLRLTTSFMIPISCWRPSVSYDNSNSKNNGDNKNKIHPDVQSPNDEYDGFHSNERFNRTKSAVRVGDSYGVGDKRYSSSNRGISGVNHEDKSRHQGRLVNVESYDTPELKWTDIAVILDKVCFRILGLFVALLTLVVLLVLIIGGYTA</sequence>
<dbReference type="GeneID" id="101853267"/>
<feature type="domain" description="Neurotransmitter-gated ion-channel ligand-binding" evidence="7">
    <location>
        <begin position="5"/>
        <end position="116"/>
    </location>
</feature>
<dbReference type="SUPFAM" id="SSF90112">
    <property type="entry name" value="Neurotransmitter-gated ion-channel transmembrane pore"/>
    <property type="match status" value="1"/>
</dbReference>
<reference evidence="10" key="1">
    <citation type="submission" date="2025-08" db="UniProtKB">
        <authorList>
            <consortium name="RefSeq"/>
        </authorList>
    </citation>
    <scope>IDENTIFICATION</scope>
</reference>
<evidence type="ECO:0000313" key="10">
    <source>
        <dbReference type="RefSeq" id="XP_005110670.3"/>
    </source>
</evidence>
<dbReference type="RefSeq" id="XP_005110670.3">
    <property type="nucleotide sequence ID" value="XM_005110613.3"/>
</dbReference>
<dbReference type="Pfam" id="PF02932">
    <property type="entry name" value="Neur_chan_memb"/>
    <property type="match status" value="1"/>
</dbReference>
<evidence type="ECO:0000259" key="7">
    <source>
        <dbReference type="Pfam" id="PF02931"/>
    </source>
</evidence>
<dbReference type="Gene3D" id="2.70.170.10">
    <property type="entry name" value="Neurotransmitter-gated ion-channel ligand-binding domain"/>
    <property type="match status" value="1"/>
</dbReference>
<comment type="subcellular location">
    <subcellularLocation>
        <location evidence="1">Membrane</location>
        <topology evidence="1">Multi-pass membrane protein</topology>
    </subcellularLocation>
</comment>
<feature type="transmembrane region" description="Helical" evidence="6">
    <location>
        <begin position="127"/>
        <end position="151"/>
    </location>
</feature>
<evidence type="ECO:0000256" key="4">
    <source>
        <dbReference type="ARBA" id="ARBA00023136"/>
    </source>
</evidence>
<keyword evidence="9" id="KW-1185">Reference proteome</keyword>
<dbReference type="InterPro" id="IPR006029">
    <property type="entry name" value="Neurotrans-gated_channel_TM"/>
</dbReference>
<evidence type="ECO:0000259" key="8">
    <source>
        <dbReference type="Pfam" id="PF02932"/>
    </source>
</evidence>
<protein>
    <submittedName>
        <fullName evidence="10">Acetylcholine receptor subunit beta</fullName>
    </submittedName>
</protein>
<organism evidence="9 10">
    <name type="scientific">Aplysia californica</name>
    <name type="common">California sea hare</name>
    <dbReference type="NCBI Taxonomy" id="6500"/>
    <lineage>
        <taxon>Eukaryota</taxon>
        <taxon>Metazoa</taxon>
        <taxon>Spiralia</taxon>
        <taxon>Lophotrochozoa</taxon>
        <taxon>Mollusca</taxon>
        <taxon>Gastropoda</taxon>
        <taxon>Heterobranchia</taxon>
        <taxon>Euthyneura</taxon>
        <taxon>Tectipleura</taxon>
        <taxon>Aplysiida</taxon>
        <taxon>Aplysioidea</taxon>
        <taxon>Aplysiidae</taxon>
        <taxon>Aplysia</taxon>
    </lineage>
</organism>
<feature type="transmembrane region" description="Helical" evidence="6">
    <location>
        <begin position="157"/>
        <end position="178"/>
    </location>
</feature>
<dbReference type="SUPFAM" id="SSF63712">
    <property type="entry name" value="Nicotinic receptor ligand binding domain-like"/>
    <property type="match status" value="1"/>
</dbReference>
<evidence type="ECO:0000313" key="9">
    <source>
        <dbReference type="Proteomes" id="UP000694888"/>
    </source>
</evidence>
<dbReference type="Proteomes" id="UP000694888">
    <property type="component" value="Unplaced"/>
</dbReference>
<name>A0ABM0K7L8_APLCA</name>
<dbReference type="CDD" id="cd19051">
    <property type="entry name" value="LGIC_TM_cation"/>
    <property type="match status" value="1"/>
</dbReference>
<proteinExistence type="predicted"/>
<dbReference type="PANTHER" id="PTHR18945">
    <property type="entry name" value="NEUROTRANSMITTER GATED ION CHANNEL"/>
    <property type="match status" value="1"/>
</dbReference>
<keyword evidence="2 6" id="KW-0812">Transmembrane</keyword>
<gene>
    <name evidence="10" type="primary">LOC101853267</name>
</gene>
<keyword evidence="10" id="KW-0675">Receptor</keyword>
<evidence type="ECO:0000256" key="3">
    <source>
        <dbReference type="ARBA" id="ARBA00022989"/>
    </source>
</evidence>
<dbReference type="InterPro" id="IPR006201">
    <property type="entry name" value="Neur_channel"/>
</dbReference>
<evidence type="ECO:0000256" key="2">
    <source>
        <dbReference type="ARBA" id="ARBA00022692"/>
    </source>
</evidence>
<evidence type="ECO:0000256" key="5">
    <source>
        <dbReference type="SAM" id="MobiDB-lite"/>
    </source>
</evidence>
<dbReference type="PROSITE" id="PS00236">
    <property type="entry name" value="NEUROTR_ION_CHANNEL"/>
    <property type="match status" value="1"/>
</dbReference>